<feature type="compositionally biased region" description="Basic and acidic residues" evidence="10">
    <location>
        <begin position="461"/>
        <end position="474"/>
    </location>
</feature>
<dbReference type="GeneID" id="83178721"/>
<evidence type="ECO:0000259" key="12">
    <source>
        <dbReference type="Pfam" id="PF07558"/>
    </source>
</evidence>
<dbReference type="GO" id="GO:0045132">
    <property type="term" value="P:meiotic chromosome segregation"/>
    <property type="evidence" value="ECO:0007669"/>
    <property type="project" value="InterPro"/>
</dbReference>
<feature type="compositionally biased region" description="Basic and acidic residues" evidence="10">
    <location>
        <begin position="356"/>
        <end position="366"/>
    </location>
</feature>
<reference evidence="13" key="1">
    <citation type="submission" date="2022-12" db="EMBL/GenBank/DDBJ databases">
        <authorList>
            <person name="Petersen C."/>
        </authorList>
    </citation>
    <scope>NUCLEOTIDE SEQUENCE</scope>
    <source>
        <strain evidence="13">IBT 15544</strain>
    </source>
</reference>
<protein>
    <recommendedName>
        <fullName evidence="15">Shugoshin</fullName>
    </recommendedName>
</protein>
<feature type="compositionally biased region" description="Polar residues" evidence="10">
    <location>
        <begin position="291"/>
        <end position="301"/>
    </location>
</feature>
<evidence type="ECO:0000313" key="13">
    <source>
        <dbReference type="EMBL" id="KAJ5212712.1"/>
    </source>
</evidence>
<keyword evidence="4" id="KW-0132">Cell division</keyword>
<feature type="domain" description="Shugoshin N-terminal coiled-coil" evidence="12">
    <location>
        <begin position="17"/>
        <end position="61"/>
    </location>
</feature>
<evidence type="ECO:0000259" key="11">
    <source>
        <dbReference type="Pfam" id="PF07557"/>
    </source>
</evidence>
<feature type="compositionally biased region" description="Basic and acidic residues" evidence="10">
    <location>
        <begin position="110"/>
        <end position="121"/>
    </location>
</feature>
<dbReference type="Pfam" id="PF07557">
    <property type="entry name" value="Shugoshin_C"/>
    <property type="match status" value="1"/>
</dbReference>
<sequence length="614" mass="67706">MARLNDFAAPSESVEALKRRFVRQNREIARVNSMQSLRIRSLESEVSHLLGENVSLREQVINLTQEIERLESAKSLHDGVYEIKNRLETKIAELNGLASELGRLPRKAGKLGDKPGAESDYPKATALESRPRATDLECNAGLDDGKLPAILEDKYYPRRTLEPQEIHNLIQADRSLPGLPHEIHLDHDESDIVAGSSSPVFHKPLSERQNEPETEATGPEPFLPPTLETRKKKKKTDLAGPITESTVQSDIPSPKIETAQSMKSGSKRKFSPDNDGFLSDTAPEDDEFQFSRPSHSTSKQSDIFDFMRQDFSPSKTPVNMNRGSSTSGASKRKVLEPKTANANLGSPKKAGATLHPDNKMRPKMGSDENTQSPLKPKELESTKNKSLGQRPRVRSTPALQKPKRPSRSTECDEAVHSQPAPIVLKDSPMARSGEVFMEVPDLTSSRPSRRRGAVVSYAEPNLRDKMRRPTREMADAVTANGSRRSSSFQPRESLNSEAEHPRKSGTAPSSASNGSLPADLALADQATDVFVKGNASEQLLGTVSHRRQSRRHSSNPKSTTRHVSPPDVDVAGEAPATFAQLDDAEGDERWTSSAMDVAYRRETRVGARRKSMMV</sequence>
<feature type="compositionally biased region" description="Basic residues" evidence="10">
    <location>
        <begin position="544"/>
        <end position="554"/>
    </location>
</feature>
<feature type="region of interest" description="Disordered" evidence="10">
    <location>
        <begin position="106"/>
        <end position="130"/>
    </location>
</feature>
<evidence type="ECO:0000256" key="10">
    <source>
        <dbReference type="SAM" id="MobiDB-lite"/>
    </source>
</evidence>
<dbReference type="Pfam" id="PF07558">
    <property type="entry name" value="Shugoshin_N"/>
    <property type="match status" value="1"/>
</dbReference>
<comment type="subcellular location">
    <subcellularLocation>
        <location evidence="1">Chromosome</location>
        <location evidence="1">Centromere</location>
    </subcellularLocation>
</comment>
<dbReference type="EMBL" id="JAPQKR010000008">
    <property type="protein sequence ID" value="KAJ5212712.1"/>
    <property type="molecule type" value="Genomic_DNA"/>
</dbReference>
<evidence type="ECO:0000256" key="4">
    <source>
        <dbReference type="ARBA" id="ARBA00022618"/>
    </source>
</evidence>
<feature type="coiled-coil region" evidence="9">
    <location>
        <begin position="39"/>
        <end position="73"/>
    </location>
</feature>
<proteinExistence type="inferred from homology"/>
<keyword evidence="3" id="KW-0158">Chromosome</keyword>
<dbReference type="InterPro" id="IPR011515">
    <property type="entry name" value="Shugoshin_C"/>
</dbReference>
<keyword evidence="14" id="KW-1185">Reference proteome</keyword>
<dbReference type="GO" id="GO:0005634">
    <property type="term" value="C:nucleus"/>
    <property type="evidence" value="ECO:0007669"/>
    <property type="project" value="InterPro"/>
</dbReference>
<dbReference type="InterPro" id="IPR011516">
    <property type="entry name" value="Shugoshin_N"/>
</dbReference>
<evidence type="ECO:0000256" key="8">
    <source>
        <dbReference type="ARBA" id="ARBA00023328"/>
    </source>
</evidence>
<gene>
    <name evidence="13" type="ORF">N7498_004358</name>
</gene>
<evidence type="ECO:0000256" key="6">
    <source>
        <dbReference type="ARBA" id="ARBA00023054"/>
    </source>
</evidence>
<evidence type="ECO:0000256" key="1">
    <source>
        <dbReference type="ARBA" id="ARBA00004584"/>
    </source>
</evidence>
<dbReference type="GO" id="GO:0051301">
    <property type="term" value="P:cell division"/>
    <property type="evidence" value="ECO:0007669"/>
    <property type="project" value="UniProtKB-KW"/>
</dbReference>
<dbReference type="Proteomes" id="UP001150904">
    <property type="component" value="Unassembled WGS sequence"/>
</dbReference>
<evidence type="ECO:0008006" key="15">
    <source>
        <dbReference type="Google" id="ProtNLM"/>
    </source>
</evidence>
<evidence type="ECO:0000256" key="7">
    <source>
        <dbReference type="ARBA" id="ARBA00023306"/>
    </source>
</evidence>
<keyword evidence="7" id="KW-0131">Cell cycle</keyword>
<dbReference type="GO" id="GO:0000779">
    <property type="term" value="C:condensed chromosome, centromeric region"/>
    <property type="evidence" value="ECO:0007669"/>
    <property type="project" value="UniProtKB-ARBA"/>
</dbReference>
<feature type="compositionally biased region" description="Polar residues" evidence="10">
    <location>
        <begin position="506"/>
        <end position="515"/>
    </location>
</feature>
<accession>A0A9W9N3U7</accession>
<evidence type="ECO:0000313" key="14">
    <source>
        <dbReference type="Proteomes" id="UP001150904"/>
    </source>
</evidence>
<name>A0A9W9N3U7_9EURO</name>
<evidence type="ECO:0000256" key="9">
    <source>
        <dbReference type="SAM" id="Coils"/>
    </source>
</evidence>
<feature type="compositionally biased region" description="Polar residues" evidence="10">
    <location>
        <begin position="311"/>
        <end position="329"/>
    </location>
</feature>
<evidence type="ECO:0000256" key="3">
    <source>
        <dbReference type="ARBA" id="ARBA00022454"/>
    </source>
</evidence>
<feature type="domain" description="Shugoshin C-terminal" evidence="11">
    <location>
        <begin position="445"/>
        <end position="468"/>
    </location>
</feature>
<keyword evidence="8" id="KW-0137">Centromere</keyword>
<dbReference type="OrthoDB" id="5394106at2759"/>
<feature type="region of interest" description="Disordered" evidence="10">
    <location>
        <begin position="539"/>
        <end position="570"/>
    </location>
</feature>
<evidence type="ECO:0000256" key="5">
    <source>
        <dbReference type="ARBA" id="ARBA00022829"/>
    </source>
</evidence>
<feature type="region of interest" description="Disordered" evidence="10">
    <location>
        <begin position="192"/>
        <end position="519"/>
    </location>
</feature>
<dbReference type="AlphaFoldDB" id="A0A9W9N3U7"/>
<organism evidence="13 14">
    <name type="scientific">Penicillium cinerascens</name>
    <dbReference type="NCBI Taxonomy" id="70096"/>
    <lineage>
        <taxon>Eukaryota</taxon>
        <taxon>Fungi</taxon>
        <taxon>Dikarya</taxon>
        <taxon>Ascomycota</taxon>
        <taxon>Pezizomycotina</taxon>
        <taxon>Eurotiomycetes</taxon>
        <taxon>Eurotiomycetidae</taxon>
        <taxon>Eurotiales</taxon>
        <taxon>Aspergillaceae</taxon>
        <taxon>Penicillium</taxon>
    </lineage>
</organism>
<dbReference type="RefSeq" id="XP_058310882.1">
    <property type="nucleotide sequence ID" value="XM_058451420.1"/>
</dbReference>
<comment type="similarity">
    <text evidence="2">Belongs to the shugoshin family.</text>
</comment>
<keyword evidence="5" id="KW-0159">Chromosome partition</keyword>
<reference evidence="13" key="2">
    <citation type="journal article" date="2023" name="IMA Fungus">
        <title>Comparative genomic study of the Penicillium genus elucidates a diverse pangenome and 15 lateral gene transfer events.</title>
        <authorList>
            <person name="Petersen C."/>
            <person name="Sorensen T."/>
            <person name="Nielsen M.R."/>
            <person name="Sondergaard T.E."/>
            <person name="Sorensen J.L."/>
            <person name="Fitzpatrick D.A."/>
            <person name="Frisvad J.C."/>
            <person name="Nielsen K.L."/>
        </authorList>
    </citation>
    <scope>NUCLEOTIDE SEQUENCE</scope>
    <source>
        <strain evidence="13">IBT 15544</strain>
    </source>
</reference>
<evidence type="ECO:0000256" key="2">
    <source>
        <dbReference type="ARBA" id="ARBA00010845"/>
    </source>
</evidence>
<feature type="compositionally biased region" description="Polar residues" evidence="10">
    <location>
        <begin position="479"/>
        <end position="496"/>
    </location>
</feature>
<keyword evidence="6 9" id="KW-0175">Coiled coil</keyword>
<comment type="caution">
    <text evidence="13">The sequence shown here is derived from an EMBL/GenBank/DDBJ whole genome shotgun (WGS) entry which is preliminary data.</text>
</comment>